<dbReference type="eggNOG" id="COG2852">
    <property type="taxonomic scope" value="Bacteria"/>
</dbReference>
<proteinExistence type="predicted"/>
<evidence type="ECO:0000313" key="1">
    <source>
        <dbReference type="EMBL" id="AHC24231.1"/>
    </source>
</evidence>
<dbReference type="AlphaFoldDB" id="V5X966"/>
<sequence length="285" mass="31822">MHIPFDGGVAMASGALTRGQLRHRYRPLLRGVHIPRGHLPTLRERIDAALLAVPDGVIGGVAAAALHGARWVSDAEPVEVFAQCRHQAGLVIRKDLLPAAETTTVGGVPVTTRERTAFDLARRFRRSVAIARLDALMRDAPYRIEDVLALAESHPGVRGLVQLREILPYVDGGAESPRESWLRLLFIDAGLPWPRTQFVVRTVEGCYIRRLDMVWEDYRVGAEYDGEQHLSDRTVYARDVWVGRELQRAGWRLIRVIKEDRPSDIVGHARAALESRGWSGTAARE</sequence>
<reference evidence="1 2" key="1">
    <citation type="journal article" date="2014" name="Genome Announc.">
        <title>Complete Genome Sequence of Sterol-Transforming Mycobacterium neoaurum Strain VKM Ac-1815D.</title>
        <authorList>
            <person name="Shtratnikova V.Y."/>
            <person name="Bragin E.Y."/>
            <person name="Dovbnya D.V."/>
            <person name="Pekov Y.A."/>
            <person name="Schelkunov M.I."/>
            <person name="Strizhov N."/>
            <person name="Ivashina T.V."/>
            <person name="Ashapkin V.V."/>
            <person name="Donova M.V."/>
        </authorList>
    </citation>
    <scope>NUCLEOTIDE SEQUENCE [LARGE SCALE GENOMIC DNA]</scope>
    <source>
        <strain evidence="1 2">VKM Ac-1815D</strain>
    </source>
</reference>
<dbReference type="Proteomes" id="UP000018763">
    <property type="component" value="Chromosome"/>
</dbReference>
<protein>
    <recommendedName>
        <fullName evidence="3">DUF559 domain-containing protein</fullName>
    </recommendedName>
</protein>
<keyword evidence="2" id="KW-1185">Reference proteome</keyword>
<dbReference type="EMBL" id="CP006936">
    <property type="protein sequence ID" value="AHC24231.1"/>
    <property type="molecule type" value="Genomic_DNA"/>
</dbReference>
<name>V5X966_MYCNE</name>
<dbReference type="KEGG" id="mne:D174_06400"/>
<evidence type="ECO:0000313" key="2">
    <source>
        <dbReference type="Proteomes" id="UP000018763"/>
    </source>
</evidence>
<organism evidence="1 2">
    <name type="scientific">Mycolicibacterium neoaurum VKM Ac-1815D</name>
    <dbReference type="NCBI Taxonomy" id="700508"/>
    <lineage>
        <taxon>Bacteria</taxon>
        <taxon>Bacillati</taxon>
        <taxon>Actinomycetota</taxon>
        <taxon>Actinomycetes</taxon>
        <taxon>Mycobacteriales</taxon>
        <taxon>Mycobacteriaceae</taxon>
        <taxon>Mycolicibacterium</taxon>
    </lineage>
</organism>
<dbReference type="SUPFAM" id="SSF52980">
    <property type="entry name" value="Restriction endonuclease-like"/>
    <property type="match status" value="1"/>
</dbReference>
<accession>V5X966</accession>
<dbReference type="InterPro" id="IPR011335">
    <property type="entry name" value="Restrct_endonuc-II-like"/>
</dbReference>
<dbReference type="HOGENOM" id="CLU_052626_5_2_11"/>
<gene>
    <name evidence="1" type="ORF">D174_06400</name>
</gene>
<evidence type="ECO:0008006" key="3">
    <source>
        <dbReference type="Google" id="ProtNLM"/>
    </source>
</evidence>